<evidence type="ECO:0000256" key="1">
    <source>
        <dbReference type="SAM" id="Phobius"/>
    </source>
</evidence>
<gene>
    <name evidence="2" type="ORF">MmiAt1_04870</name>
</gene>
<keyword evidence="1" id="KW-0812">Transmembrane</keyword>
<dbReference type="Proteomes" id="UP001272052">
    <property type="component" value="Unassembled WGS sequence"/>
</dbReference>
<keyword evidence="1" id="KW-0472">Membrane</keyword>
<feature type="transmembrane region" description="Helical" evidence="1">
    <location>
        <begin position="45"/>
        <end position="62"/>
    </location>
</feature>
<reference evidence="2 3" key="1">
    <citation type="submission" date="2023-06" db="EMBL/GenBank/DDBJ databases">
        <title>Genome sequence of Methanimicrococcus sp. At1.</title>
        <authorList>
            <person name="Protasov E."/>
            <person name="Platt K."/>
            <person name="Poehlein A."/>
            <person name="Daniel R."/>
            <person name="Brune A."/>
        </authorList>
    </citation>
    <scope>NUCLEOTIDE SEQUENCE [LARGE SCALE GENOMIC DNA]</scope>
    <source>
        <strain evidence="2 3">At1</strain>
    </source>
</reference>
<dbReference type="EMBL" id="JAWDKC010000011">
    <property type="protein sequence ID" value="MDV0444937.1"/>
    <property type="molecule type" value="Genomic_DNA"/>
</dbReference>
<feature type="transmembrane region" description="Helical" evidence="1">
    <location>
        <begin position="83"/>
        <end position="104"/>
    </location>
</feature>
<evidence type="ECO:0000313" key="3">
    <source>
        <dbReference type="Proteomes" id="UP001272052"/>
    </source>
</evidence>
<organism evidence="2 3">
    <name type="scientific">Methanimicrococcus hacksteinii</name>
    <dbReference type="NCBI Taxonomy" id="3028293"/>
    <lineage>
        <taxon>Archaea</taxon>
        <taxon>Methanobacteriati</taxon>
        <taxon>Methanobacteriota</taxon>
        <taxon>Stenosarchaea group</taxon>
        <taxon>Methanomicrobia</taxon>
        <taxon>Methanosarcinales</taxon>
        <taxon>Methanosarcinaceae</taxon>
        <taxon>Methanimicrococcus</taxon>
    </lineage>
</organism>
<feature type="transmembrane region" description="Helical" evidence="1">
    <location>
        <begin position="110"/>
        <end position="129"/>
    </location>
</feature>
<feature type="transmembrane region" description="Helical" evidence="1">
    <location>
        <begin position="20"/>
        <end position="39"/>
    </location>
</feature>
<keyword evidence="1" id="KW-1133">Transmembrane helix</keyword>
<dbReference type="RefSeq" id="WP_318785345.1">
    <property type="nucleotide sequence ID" value="NZ_JAWDKC010000011.1"/>
</dbReference>
<sequence>MVMKRLFRETLMSKFKALEAINIFLGIYIILAYALLWYLGTVPQIFVYTTPLIGIVLLVYHIKMSSDLKKSVIGNGSLLNLRFASSTGFAFLLFLLAIICLTAGCLFSRQIPLVLSMLFVLDHALYISIDKNQINPKKQKENVQLLAAA</sequence>
<accession>A0ABU3VNH4</accession>
<proteinExistence type="predicted"/>
<protein>
    <submittedName>
        <fullName evidence="2">Uncharacterized protein</fullName>
    </submittedName>
</protein>
<evidence type="ECO:0000313" key="2">
    <source>
        <dbReference type="EMBL" id="MDV0444937.1"/>
    </source>
</evidence>
<comment type="caution">
    <text evidence="2">The sequence shown here is derived from an EMBL/GenBank/DDBJ whole genome shotgun (WGS) entry which is preliminary data.</text>
</comment>
<name>A0ABU3VNH4_9EURY</name>
<keyword evidence="3" id="KW-1185">Reference proteome</keyword>